<accession>A0A516V584</accession>
<dbReference type="AlphaFoldDB" id="A0A516V584"/>
<dbReference type="Proteomes" id="UP000315891">
    <property type="component" value="Chromosome"/>
</dbReference>
<dbReference type="RefSeq" id="WP_143879179.1">
    <property type="nucleotide sequence ID" value="NZ_BAABLZ010000001.1"/>
</dbReference>
<comment type="similarity">
    <text evidence="1">Belongs to the UPF0149 family.</text>
</comment>
<name>A0A516V584_9GAMM</name>
<dbReference type="SUPFAM" id="SSF101327">
    <property type="entry name" value="YgfB-like"/>
    <property type="match status" value="1"/>
</dbReference>
<reference evidence="2 3" key="1">
    <citation type="submission" date="2019-07" db="EMBL/GenBank/DDBJ databases">
        <title>Lysobacter weifangensis sp. nov., isolated from bensulfuron-methyl contaminated farmland soil.</title>
        <authorList>
            <person name="Zhao H."/>
        </authorList>
    </citation>
    <scope>NUCLEOTIDE SEQUENCE [LARGE SCALE GENOMIC DNA]</scope>
    <source>
        <strain evidence="2 3">CC-Bw-6</strain>
    </source>
</reference>
<dbReference type="NCBIfam" id="NF003405">
    <property type="entry name" value="PRK04758.1"/>
    <property type="match status" value="1"/>
</dbReference>
<evidence type="ECO:0000313" key="3">
    <source>
        <dbReference type="Proteomes" id="UP000315891"/>
    </source>
</evidence>
<organism evidence="2 3">
    <name type="scientific">Pseudoluteimonas lycopersici</name>
    <dbReference type="NCBI Taxonomy" id="1324796"/>
    <lineage>
        <taxon>Bacteria</taxon>
        <taxon>Pseudomonadati</taxon>
        <taxon>Pseudomonadota</taxon>
        <taxon>Gammaproteobacteria</taxon>
        <taxon>Lysobacterales</taxon>
        <taxon>Lysobacteraceae</taxon>
        <taxon>Pseudoluteimonas</taxon>
    </lineage>
</organism>
<dbReference type="PANTHER" id="PTHR37528:SF1">
    <property type="entry name" value="UPF0149 PROTEIN YGFB"/>
    <property type="match status" value="1"/>
</dbReference>
<evidence type="ECO:0000256" key="1">
    <source>
        <dbReference type="ARBA" id="ARBA00038308"/>
    </source>
</evidence>
<protein>
    <submittedName>
        <fullName evidence="2">UPF0149 family protein</fullName>
    </submittedName>
</protein>
<proteinExistence type="inferred from homology"/>
<dbReference type="EMBL" id="CP041742">
    <property type="protein sequence ID" value="QDQ73667.1"/>
    <property type="molecule type" value="Genomic_DNA"/>
</dbReference>
<dbReference type="Gene3D" id="1.20.120.740">
    <property type="entry name" value="YgfB uncharacterised protein family UPF0149, PF03695"/>
    <property type="match status" value="1"/>
</dbReference>
<sequence length="181" mass="18812">MTNALPSRGDIDEAIRSLGLATTASELQGALLGWLAGGGSADGNWLAAVMADPALPQAASDSPLQRLRDHAVEQLDARNFALDLLVADDDASLADRSGSLFDWCRGFLGGFGLSAGANPPLSEEGGEALADIAKLAAATPQDDGDEEDEAALVEIAEFIRVAALLLHGDCVLGPRHRRSMH</sequence>
<dbReference type="InterPro" id="IPR011978">
    <property type="entry name" value="YgfB-like"/>
</dbReference>
<evidence type="ECO:0000313" key="2">
    <source>
        <dbReference type="EMBL" id="QDQ73667.1"/>
    </source>
</evidence>
<dbReference type="GO" id="GO:0005829">
    <property type="term" value="C:cytosol"/>
    <property type="evidence" value="ECO:0007669"/>
    <property type="project" value="TreeGrafter"/>
</dbReference>
<dbReference type="Pfam" id="PF03695">
    <property type="entry name" value="UPF0149"/>
    <property type="match status" value="1"/>
</dbReference>
<dbReference type="InterPro" id="IPR036255">
    <property type="entry name" value="YgfB-like_sf"/>
</dbReference>
<gene>
    <name evidence="2" type="ORF">FNZ56_07150</name>
</gene>
<dbReference type="OrthoDB" id="9783391at2"/>
<dbReference type="PANTHER" id="PTHR37528">
    <property type="entry name" value="UPF0149 PROTEIN YGFB"/>
    <property type="match status" value="1"/>
</dbReference>
<keyword evidence="3" id="KW-1185">Reference proteome</keyword>